<reference evidence="1 3" key="1">
    <citation type="submission" date="2015-02" db="EMBL/GenBank/DDBJ databases">
        <title>Single-cell genomics of uncultivated deep-branching MTB reveals a conserved set of magnetosome genes.</title>
        <authorList>
            <person name="Kolinko S."/>
            <person name="Richter M."/>
            <person name="Glockner F.O."/>
            <person name="Brachmann A."/>
            <person name="Schuler D."/>
        </authorList>
    </citation>
    <scope>NUCLEOTIDE SEQUENCE [LARGE SCALE GENOMIC DNA]</scope>
    <source>
        <strain evidence="1">SKK-01</strain>
    </source>
</reference>
<dbReference type="AlphaFoldDB" id="A0A0F0CTL6"/>
<dbReference type="InterPro" id="IPR011330">
    <property type="entry name" value="Glyco_hydro/deAcase_b/a-brl"/>
</dbReference>
<evidence type="ECO:0000313" key="1">
    <source>
        <dbReference type="EMBL" id="KJJ84765.1"/>
    </source>
</evidence>
<organism evidence="1 3">
    <name type="scientific">Candidatus Omnitrophus magneticus</name>
    <dbReference type="NCBI Taxonomy" id="1609969"/>
    <lineage>
        <taxon>Bacteria</taxon>
        <taxon>Pseudomonadati</taxon>
        <taxon>Candidatus Omnitrophota</taxon>
        <taxon>Candidatus Omnitrophus</taxon>
    </lineage>
</organism>
<dbReference type="SUPFAM" id="SSF88713">
    <property type="entry name" value="Glycoside hydrolase/deacetylase"/>
    <property type="match status" value="1"/>
</dbReference>
<gene>
    <name evidence="2" type="ORF">OMAG_001263</name>
    <name evidence="1" type="ORF">OMAG_001367</name>
</gene>
<accession>A0A0F0CTL6</accession>
<evidence type="ECO:0000313" key="2">
    <source>
        <dbReference type="EMBL" id="KJJ84870.1"/>
    </source>
</evidence>
<evidence type="ECO:0000313" key="3">
    <source>
        <dbReference type="Proteomes" id="UP000033428"/>
    </source>
</evidence>
<sequence>MLQIIISIDYEIFGQGAGNVSDHMINPVKKLSRIAGRYNVPFSLMFEAVEFMKFEEFARDIRKDLEFSPHELIKEQIIECARKGHDIQLHIHPQWIDALYKRKKWEIPNPSRVVEDMDEKSIYKMISSAKQKIENIITPINPNYICNTARFTGYNWSEAHKKTHKILKQLGIKAHSLADYCPIENKIGYWELVKGLELFEIPIYSIVMPKYKMFTWRKLFSAAYMQSMVRTNRITKKIKDEVISKKYSILEGLFKDVYTQKWDLCKQSSGEMLKFLELAFKRFDYKKESIPLVMIGHSKDFLFPSDFDKFLETVTRRYIPTGDVKFTTFQDFVKWHL</sequence>
<dbReference type="PATRIC" id="fig|1609969.3.peg.1350"/>
<dbReference type="EMBL" id="JYNY01000246">
    <property type="protein sequence ID" value="KJJ84870.1"/>
    <property type="molecule type" value="Genomic_DNA"/>
</dbReference>
<dbReference type="Proteomes" id="UP000033428">
    <property type="component" value="Unassembled WGS sequence"/>
</dbReference>
<evidence type="ECO:0008006" key="4">
    <source>
        <dbReference type="Google" id="ProtNLM"/>
    </source>
</evidence>
<comment type="caution">
    <text evidence="1">The sequence shown here is derived from an EMBL/GenBank/DDBJ whole genome shotgun (WGS) entry which is preliminary data.</text>
</comment>
<dbReference type="EMBL" id="JYNY01000268">
    <property type="protein sequence ID" value="KJJ84765.1"/>
    <property type="molecule type" value="Genomic_DNA"/>
</dbReference>
<protein>
    <recommendedName>
        <fullName evidence="4">Polysaccharide deacetylase</fullName>
    </recommendedName>
</protein>
<keyword evidence="3" id="KW-1185">Reference proteome</keyword>
<dbReference type="Gene3D" id="3.20.20.370">
    <property type="entry name" value="Glycoside hydrolase/deacetylase"/>
    <property type="match status" value="1"/>
</dbReference>
<dbReference type="GO" id="GO:0005975">
    <property type="term" value="P:carbohydrate metabolic process"/>
    <property type="evidence" value="ECO:0007669"/>
    <property type="project" value="InterPro"/>
</dbReference>
<name>A0A0F0CTL6_9BACT</name>
<proteinExistence type="predicted"/>